<dbReference type="Gene3D" id="1.20.58.530">
    <property type="match status" value="1"/>
</dbReference>
<dbReference type="PROSITE" id="PS51456">
    <property type="entry name" value="MYOSIN_MOTOR"/>
    <property type="match status" value="1"/>
</dbReference>
<gene>
    <name evidence="10" type="ORF">DICVIV_02595</name>
</gene>
<keyword evidence="8" id="KW-0472">Membrane</keyword>
<dbReference type="InterPro" id="IPR001609">
    <property type="entry name" value="Myosin_head_motor_dom-like"/>
</dbReference>
<dbReference type="GO" id="GO:0003774">
    <property type="term" value="F:cytoskeletal motor activity"/>
    <property type="evidence" value="ECO:0007669"/>
    <property type="project" value="UniProtKB-UniRule"/>
</dbReference>
<evidence type="ECO:0000313" key="10">
    <source>
        <dbReference type="EMBL" id="KJH51230.1"/>
    </source>
</evidence>
<protein>
    <submittedName>
        <fullName evidence="10">Myosin head</fullName>
    </submittedName>
</protein>
<dbReference type="PANTHER" id="PTHR46049:SF10">
    <property type="entry name" value="MYOSIN VIIA"/>
    <property type="match status" value="1"/>
</dbReference>
<organism evidence="10 11">
    <name type="scientific">Dictyocaulus viviparus</name>
    <name type="common">Bovine lungworm</name>
    <dbReference type="NCBI Taxonomy" id="29172"/>
    <lineage>
        <taxon>Eukaryota</taxon>
        <taxon>Metazoa</taxon>
        <taxon>Ecdysozoa</taxon>
        <taxon>Nematoda</taxon>
        <taxon>Chromadorea</taxon>
        <taxon>Rhabditida</taxon>
        <taxon>Rhabditina</taxon>
        <taxon>Rhabditomorpha</taxon>
        <taxon>Strongyloidea</taxon>
        <taxon>Metastrongylidae</taxon>
        <taxon>Dictyocaulus</taxon>
    </lineage>
</organism>
<dbReference type="SUPFAM" id="SSF52540">
    <property type="entry name" value="P-loop containing nucleoside triphosphate hydrolases"/>
    <property type="match status" value="2"/>
</dbReference>
<evidence type="ECO:0000256" key="6">
    <source>
        <dbReference type="ARBA" id="ARBA00023203"/>
    </source>
</evidence>
<reference evidence="10 11" key="1">
    <citation type="submission" date="2013-11" db="EMBL/GenBank/DDBJ databases">
        <title>Draft genome of the bovine lungworm Dictyocaulus viviparus.</title>
        <authorList>
            <person name="Mitreva M."/>
        </authorList>
    </citation>
    <scope>NUCLEOTIDE SEQUENCE [LARGE SCALE GENOMIC DNA]</scope>
    <source>
        <strain evidence="10 11">HannoverDv2000</strain>
    </source>
</reference>
<evidence type="ECO:0000256" key="3">
    <source>
        <dbReference type="ARBA" id="ARBA00022840"/>
    </source>
</evidence>
<dbReference type="InterPro" id="IPR027417">
    <property type="entry name" value="P-loop_NTPase"/>
</dbReference>
<feature type="binding site" evidence="7">
    <location>
        <begin position="196"/>
        <end position="203"/>
    </location>
    <ligand>
        <name>ATP</name>
        <dbReference type="ChEBI" id="CHEBI:30616"/>
    </ligand>
</feature>
<dbReference type="Proteomes" id="UP000053766">
    <property type="component" value="Unassembled WGS sequence"/>
</dbReference>
<evidence type="ECO:0000256" key="2">
    <source>
        <dbReference type="ARBA" id="ARBA00022741"/>
    </source>
</evidence>
<evidence type="ECO:0000256" key="7">
    <source>
        <dbReference type="PROSITE-ProRule" id="PRU00782"/>
    </source>
</evidence>
<evidence type="ECO:0000256" key="5">
    <source>
        <dbReference type="ARBA" id="ARBA00023175"/>
    </source>
</evidence>
<feature type="region of interest" description="Actin-binding" evidence="7">
    <location>
        <begin position="673"/>
        <end position="695"/>
    </location>
</feature>
<dbReference type="GO" id="GO:0003779">
    <property type="term" value="F:actin binding"/>
    <property type="evidence" value="ECO:0007669"/>
    <property type="project" value="UniProtKB-KW"/>
</dbReference>
<dbReference type="Gene3D" id="3.40.850.10">
    <property type="entry name" value="Kinesin motor domain"/>
    <property type="match status" value="4"/>
</dbReference>
<keyword evidence="3 7" id="KW-0067">ATP-binding</keyword>
<keyword evidence="6 7" id="KW-0009">Actin-binding</keyword>
<dbReference type="InterPro" id="IPR057130">
    <property type="entry name" value="Myosin_VII_N"/>
</dbReference>
<comment type="similarity">
    <text evidence="1 7">Belongs to the TRAFAC class myosin-kinesin ATPase superfamily. Myosin family.</text>
</comment>
<evidence type="ECO:0000256" key="8">
    <source>
        <dbReference type="SAM" id="Phobius"/>
    </source>
</evidence>
<keyword evidence="11" id="KW-1185">Reference proteome</keyword>
<evidence type="ECO:0000313" key="11">
    <source>
        <dbReference type="Proteomes" id="UP000053766"/>
    </source>
</evidence>
<reference evidence="11" key="2">
    <citation type="journal article" date="2016" name="Sci. Rep.">
        <title>Dictyocaulus viviparus genome, variome and transcriptome elucidate lungworm biology and support future intervention.</title>
        <authorList>
            <person name="McNulty S.N."/>
            <person name="Strube C."/>
            <person name="Rosa B.A."/>
            <person name="Martin J.C."/>
            <person name="Tyagi R."/>
            <person name="Choi Y.J."/>
            <person name="Wang Q."/>
            <person name="Hallsworth Pepin K."/>
            <person name="Zhang X."/>
            <person name="Ozersky P."/>
            <person name="Wilson R.K."/>
            <person name="Sternberg P.W."/>
            <person name="Gasser R.B."/>
            <person name="Mitreva M."/>
        </authorList>
    </citation>
    <scope>NUCLEOTIDE SEQUENCE [LARGE SCALE GENOMIC DNA]</scope>
    <source>
        <strain evidence="11">HannoverDv2000</strain>
    </source>
</reference>
<dbReference type="PRINTS" id="PR00193">
    <property type="entry name" value="MYOSINHEAVY"/>
</dbReference>
<dbReference type="InterPro" id="IPR036961">
    <property type="entry name" value="Kinesin_motor_dom_sf"/>
</dbReference>
<keyword evidence="4 7" id="KW-0518">Myosin</keyword>
<dbReference type="PANTHER" id="PTHR46049">
    <property type="entry name" value="AGAP003327-PA"/>
    <property type="match status" value="1"/>
</dbReference>
<evidence type="ECO:0000256" key="1">
    <source>
        <dbReference type="ARBA" id="ARBA00008314"/>
    </source>
</evidence>
<accession>A0A0D8Y3F7</accession>
<dbReference type="STRING" id="29172.A0A0D8Y3F7"/>
<proteinExistence type="inferred from homology"/>
<evidence type="ECO:0000259" key="9">
    <source>
        <dbReference type="PROSITE" id="PS51456"/>
    </source>
</evidence>
<feature type="transmembrane region" description="Helical" evidence="8">
    <location>
        <begin position="247"/>
        <end position="268"/>
    </location>
</feature>
<evidence type="ECO:0000256" key="4">
    <source>
        <dbReference type="ARBA" id="ARBA00023123"/>
    </source>
</evidence>
<dbReference type="SMART" id="SM00242">
    <property type="entry name" value="MYSc"/>
    <property type="match status" value="1"/>
</dbReference>
<keyword evidence="2 7" id="KW-0547">Nucleotide-binding</keyword>
<sequence>GDFVWIESPGEEIAFGARVIAQDGGRLKIVDDHGECCCFINRNDYLVFKGDFVWIESPGEEIAFGARVIAQDGGRLKIVDDYGEEQWLPSDRKVRIMHSSSVQGTEDMTTLGDFHESAILRNIFVRYREKLIYTYIGSVLIAVNPYTNLPIYTAEQIRMYKGKKFGESPPHIFAVADNAYSNMRKLSNNQSIIMSGESGSGKTESTKLILQFLATISAFGSAKTIWNDNSSRFGRYIEVHFNAAGSIEGIVALFLFLFTFLLIFSSLLCGNPNFLAFGNAKTIWNDNSSRFGRYIEVHFNAAGSIEGARIHRYLLEKSRVTEQMRNERNYHIFYYLFSGLSADEKRSLELGQSSEYFYLNQGKSPEMDEWSVSTDLAEICSAMKILLFKEAEIRTIIQLLSALLHIGNVKYKSEVNKEDLLHDFVMRTITSKEERVTMHLSPRAAVEKRDALARTIYEGLFDYVLNRMNDVIDIHFSARNDGSKHHSIGMLDIFGFENLNTNSFEQLCINYTNERLQQFFVQQIFKVEQDEYNREQIDWRPISFVDNKEVLELISDAPLNIFSLIDEATISSTKNEHSLLNKLHSTHSKCSKYLKPKSDLQKSFGVKHFAGTVFYETKGQQRFIEKNRDAFPQDLHSLMQSSKVHLLSRIFYKTDICNRNGGITVSSEFRKSLEHLMQQLARTHPFFIQCIKPNVHKKAMEFDRDLVLRQVRYSGMLNTINIRRNGYPVQHEFEHFVHRYRVLISGIRFLQNLTATTVITARTALHLHDICSESTSTIDHRSMVEHICNQVLGQNSDFQLGKTKVFLKEKDDLCLEMKNLITYDSCPQKDHVSGSFNLR</sequence>
<dbReference type="EMBL" id="KN716188">
    <property type="protein sequence ID" value="KJH51230.1"/>
    <property type="molecule type" value="Genomic_DNA"/>
</dbReference>
<dbReference type="GO" id="GO:0016459">
    <property type="term" value="C:myosin complex"/>
    <property type="evidence" value="ECO:0007669"/>
    <property type="project" value="UniProtKB-KW"/>
</dbReference>
<dbReference type="Pfam" id="PF00063">
    <property type="entry name" value="Myosin_head"/>
    <property type="match status" value="2"/>
</dbReference>
<keyword evidence="8" id="KW-0812">Transmembrane</keyword>
<name>A0A0D8Y3F7_DICVI</name>
<dbReference type="AlphaFoldDB" id="A0A0D8Y3F7"/>
<keyword evidence="5 7" id="KW-0505">Motor protein</keyword>
<dbReference type="OrthoDB" id="6108017at2759"/>
<keyword evidence="8" id="KW-1133">Transmembrane helix</keyword>
<dbReference type="GO" id="GO:0005524">
    <property type="term" value="F:ATP binding"/>
    <property type="evidence" value="ECO:0007669"/>
    <property type="project" value="UniProtKB-UniRule"/>
</dbReference>
<dbReference type="FunFam" id="1.10.10.820:FF:000001">
    <property type="entry name" value="Myosin heavy chain"/>
    <property type="match status" value="1"/>
</dbReference>
<feature type="non-terminal residue" evidence="10">
    <location>
        <position position="1"/>
    </location>
</feature>
<dbReference type="InterPro" id="IPR051724">
    <property type="entry name" value="Actin_motor_Myosin"/>
</dbReference>
<dbReference type="Pfam" id="PF24123">
    <property type="entry name" value="Myosin_VII_N"/>
    <property type="match status" value="2"/>
</dbReference>
<dbReference type="Gene3D" id="6.20.240.20">
    <property type="match status" value="1"/>
</dbReference>
<feature type="domain" description="Myosin motor" evidence="9">
    <location>
        <begin position="103"/>
        <end position="820"/>
    </location>
</feature>